<evidence type="ECO:0000313" key="2">
    <source>
        <dbReference type="EMBL" id="KAK6633364.1"/>
    </source>
</evidence>
<reference evidence="2 3" key="1">
    <citation type="submission" date="2023-09" db="EMBL/GenBank/DDBJ databases">
        <title>Genomes of two closely related lineages of the louse Polyplax serrata with different host specificities.</title>
        <authorList>
            <person name="Martinu J."/>
            <person name="Tarabai H."/>
            <person name="Stefka J."/>
            <person name="Hypsa V."/>
        </authorList>
    </citation>
    <scope>NUCLEOTIDE SEQUENCE [LARGE SCALE GENOMIC DNA]</scope>
    <source>
        <strain evidence="2">98ZLc_SE</strain>
    </source>
</reference>
<feature type="region of interest" description="Disordered" evidence="1">
    <location>
        <begin position="1"/>
        <end position="23"/>
    </location>
</feature>
<comment type="caution">
    <text evidence="2">The sequence shown here is derived from an EMBL/GenBank/DDBJ whole genome shotgun (WGS) entry which is preliminary data.</text>
</comment>
<keyword evidence="3" id="KW-1185">Reference proteome</keyword>
<feature type="region of interest" description="Disordered" evidence="1">
    <location>
        <begin position="64"/>
        <end position="92"/>
    </location>
</feature>
<gene>
    <name evidence="2" type="ORF">RUM44_003966</name>
</gene>
<accession>A0ABR1B1H1</accession>
<feature type="compositionally biased region" description="Basic and acidic residues" evidence="1">
    <location>
        <begin position="1"/>
        <end position="16"/>
    </location>
</feature>
<dbReference type="Proteomes" id="UP001359485">
    <property type="component" value="Unassembled WGS sequence"/>
</dbReference>
<evidence type="ECO:0000256" key="1">
    <source>
        <dbReference type="SAM" id="MobiDB-lite"/>
    </source>
</evidence>
<sequence length="111" mass="13108">MWDKPRRMKISRREKSASNGGKVLKEGMDDLGFSTAENVKIRIKLKFYFNQSLENFAKGWLKKDRRRSSEGEARIEKVEAEEKEDDRDGRSILNGMKNKKKLFSDWFYAIL</sequence>
<evidence type="ECO:0000313" key="3">
    <source>
        <dbReference type="Proteomes" id="UP001359485"/>
    </source>
</evidence>
<feature type="compositionally biased region" description="Basic and acidic residues" evidence="1">
    <location>
        <begin position="67"/>
        <end position="90"/>
    </location>
</feature>
<organism evidence="2 3">
    <name type="scientific">Polyplax serrata</name>
    <name type="common">Common mouse louse</name>
    <dbReference type="NCBI Taxonomy" id="468196"/>
    <lineage>
        <taxon>Eukaryota</taxon>
        <taxon>Metazoa</taxon>
        <taxon>Ecdysozoa</taxon>
        <taxon>Arthropoda</taxon>
        <taxon>Hexapoda</taxon>
        <taxon>Insecta</taxon>
        <taxon>Pterygota</taxon>
        <taxon>Neoptera</taxon>
        <taxon>Paraneoptera</taxon>
        <taxon>Psocodea</taxon>
        <taxon>Troctomorpha</taxon>
        <taxon>Phthiraptera</taxon>
        <taxon>Anoplura</taxon>
        <taxon>Polyplacidae</taxon>
        <taxon>Polyplax</taxon>
    </lineage>
</organism>
<protein>
    <submittedName>
        <fullName evidence="2">Uncharacterized protein</fullName>
    </submittedName>
</protein>
<dbReference type="EMBL" id="JAWJWF010000004">
    <property type="protein sequence ID" value="KAK6633364.1"/>
    <property type="molecule type" value="Genomic_DNA"/>
</dbReference>
<proteinExistence type="predicted"/>
<name>A0ABR1B1H1_POLSC</name>